<sequence>MPIRRNKRVQKCKDDRFSNLPDDILHQILSFNDTKYAVQTCLLSKRFKNLWKTLPDLSFDSMNFNRVFCFKRFVLDVLTHRDPSVDIGKFSLTRRDRIDKSFMTKVIDYVVSHNVKDLSLPVDWGEFRLPQRLIECESINSLLMETFRPEILPGHWFGFVGLQDLHLSRMQFHYESQQPFDPFSSCPNLRSLYLGDCYLSGFSVFRITGHQLINFSLSNFIIANRGRIELLAPMLTSFSFENSIPQCFALVDLPALSNVNVQVFLPHQFFRSNPTKQKAADALTNMFRVLRHARFVTLSYDTIEILAKAPNRLQHQPSPFMELEKMKLKMQLEENSIAISPHVTAYLLSASGYHATLEVEVERVKTTFSSPDPVGIPSFSTVDLTLDFWE</sequence>
<protein>
    <submittedName>
        <fullName evidence="1">Uncharacterized protein</fullName>
    </submittedName>
</protein>
<dbReference type="EMBL" id="CM047897">
    <property type="protein sequence ID" value="KAJ0113759.1"/>
    <property type="molecule type" value="Genomic_DNA"/>
</dbReference>
<gene>
    <name evidence="1" type="ORF">Patl1_03443</name>
</gene>
<name>A0ACC1CE04_9ROSI</name>
<accession>A0ACC1CE04</accession>
<keyword evidence="2" id="KW-1185">Reference proteome</keyword>
<evidence type="ECO:0000313" key="2">
    <source>
        <dbReference type="Proteomes" id="UP001164250"/>
    </source>
</evidence>
<reference evidence="2" key="1">
    <citation type="journal article" date="2023" name="G3 (Bethesda)">
        <title>Genome assembly and association tests identify interacting loci associated with vigor, precocity, and sex in interspecific pistachio rootstocks.</title>
        <authorList>
            <person name="Palmer W."/>
            <person name="Jacygrad E."/>
            <person name="Sagayaradj S."/>
            <person name="Cavanaugh K."/>
            <person name="Han R."/>
            <person name="Bertier L."/>
            <person name="Beede B."/>
            <person name="Kafkas S."/>
            <person name="Golino D."/>
            <person name="Preece J."/>
            <person name="Michelmore R."/>
        </authorList>
    </citation>
    <scope>NUCLEOTIDE SEQUENCE [LARGE SCALE GENOMIC DNA]</scope>
</reference>
<dbReference type="Proteomes" id="UP001164250">
    <property type="component" value="Chromosome 1"/>
</dbReference>
<comment type="caution">
    <text evidence="1">The sequence shown here is derived from an EMBL/GenBank/DDBJ whole genome shotgun (WGS) entry which is preliminary data.</text>
</comment>
<evidence type="ECO:0000313" key="1">
    <source>
        <dbReference type="EMBL" id="KAJ0113759.1"/>
    </source>
</evidence>
<proteinExistence type="predicted"/>
<organism evidence="1 2">
    <name type="scientific">Pistacia atlantica</name>
    <dbReference type="NCBI Taxonomy" id="434234"/>
    <lineage>
        <taxon>Eukaryota</taxon>
        <taxon>Viridiplantae</taxon>
        <taxon>Streptophyta</taxon>
        <taxon>Embryophyta</taxon>
        <taxon>Tracheophyta</taxon>
        <taxon>Spermatophyta</taxon>
        <taxon>Magnoliopsida</taxon>
        <taxon>eudicotyledons</taxon>
        <taxon>Gunneridae</taxon>
        <taxon>Pentapetalae</taxon>
        <taxon>rosids</taxon>
        <taxon>malvids</taxon>
        <taxon>Sapindales</taxon>
        <taxon>Anacardiaceae</taxon>
        <taxon>Pistacia</taxon>
    </lineage>
</organism>